<accession>A0A381V644</accession>
<protein>
    <submittedName>
        <fullName evidence="1">Uncharacterized protein</fullName>
    </submittedName>
</protein>
<name>A0A381V644_9ZZZZ</name>
<dbReference type="EMBL" id="UINC01007943">
    <property type="protein sequence ID" value="SVA35770.1"/>
    <property type="molecule type" value="Genomic_DNA"/>
</dbReference>
<organism evidence="1">
    <name type="scientific">marine metagenome</name>
    <dbReference type="NCBI Taxonomy" id="408172"/>
    <lineage>
        <taxon>unclassified sequences</taxon>
        <taxon>metagenomes</taxon>
        <taxon>ecological metagenomes</taxon>
    </lineage>
</organism>
<proteinExistence type="predicted"/>
<evidence type="ECO:0000313" key="1">
    <source>
        <dbReference type="EMBL" id="SVA35770.1"/>
    </source>
</evidence>
<gene>
    <name evidence="1" type="ORF">METZ01_LOCUS88624</name>
</gene>
<reference evidence="1" key="1">
    <citation type="submission" date="2018-05" db="EMBL/GenBank/DDBJ databases">
        <authorList>
            <person name="Lanie J.A."/>
            <person name="Ng W.-L."/>
            <person name="Kazmierczak K.M."/>
            <person name="Andrzejewski T.M."/>
            <person name="Davidsen T.M."/>
            <person name="Wayne K.J."/>
            <person name="Tettelin H."/>
            <person name="Glass J.I."/>
            <person name="Rusch D."/>
            <person name="Podicherti R."/>
            <person name="Tsui H.-C.T."/>
            <person name="Winkler M.E."/>
        </authorList>
    </citation>
    <scope>NUCLEOTIDE SEQUENCE</scope>
</reference>
<feature type="non-terminal residue" evidence="1">
    <location>
        <position position="46"/>
    </location>
</feature>
<dbReference type="AlphaFoldDB" id="A0A381V644"/>
<sequence>MSIISSIRNNISRYLMPRVFLKWSDPDIVLRKREEQEKIRKKEGRP</sequence>